<protein>
    <recommendedName>
        <fullName evidence="3">NACHT-NTPase and P-loop NTPases N-terminal domain-containing protein</fullName>
    </recommendedName>
</protein>
<evidence type="ECO:0000313" key="2">
    <source>
        <dbReference type="Proteomes" id="UP000736672"/>
    </source>
</evidence>
<organism evidence="1 2">
    <name type="scientific">Fusarium solani</name>
    <name type="common">Filamentous fungus</name>
    <dbReference type="NCBI Taxonomy" id="169388"/>
    <lineage>
        <taxon>Eukaryota</taxon>
        <taxon>Fungi</taxon>
        <taxon>Dikarya</taxon>
        <taxon>Ascomycota</taxon>
        <taxon>Pezizomycotina</taxon>
        <taxon>Sordariomycetes</taxon>
        <taxon>Hypocreomycetidae</taxon>
        <taxon>Hypocreales</taxon>
        <taxon>Nectriaceae</taxon>
        <taxon>Fusarium</taxon>
        <taxon>Fusarium solani species complex</taxon>
    </lineage>
</organism>
<reference evidence="1" key="1">
    <citation type="journal article" date="2021" name="Nat. Commun.">
        <title>Genetic determinants of endophytism in the Arabidopsis root mycobiome.</title>
        <authorList>
            <person name="Mesny F."/>
            <person name="Miyauchi S."/>
            <person name="Thiergart T."/>
            <person name="Pickel B."/>
            <person name="Atanasova L."/>
            <person name="Karlsson M."/>
            <person name="Huettel B."/>
            <person name="Barry K.W."/>
            <person name="Haridas S."/>
            <person name="Chen C."/>
            <person name="Bauer D."/>
            <person name="Andreopoulos W."/>
            <person name="Pangilinan J."/>
            <person name="LaButti K."/>
            <person name="Riley R."/>
            <person name="Lipzen A."/>
            <person name="Clum A."/>
            <person name="Drula E."/>
            <person name="Henrissat B."/>
            <person name="Kohler A."/>
            <person name="Grigoriev I.V."/>
            <person name="Martin F.M."/>
            <person name="Hacquard S."/>
        </authorList>
    </citation>
    <scope>NUCLEOTIDE SEQUENCE</scope>
    <source>
        <strain evidence="1">FSSC 5 MPI-SDFR-AT-0091</strain>
    </source>
</reference>
<evidence type="ECO:0008006" key="3">
    <source>
        <dbReference type="Google" id="ProtNLM"/>
    </source>
</evidence>
<evidence type="ECO:0000313" key="1">
    <source>
        <dbReference type="EMBL" id="KAH7254555.1"/>
    </source>
</evidence>
<dbReference type="Proteomes" id="UP000736672">
    <property type="component" value="Unassembled WGS sequence"/>
</dbReference>
<accession>A0A9P9HC06</accession>
<gene>
    <name evidence="1" type="ORF">B0J15DRAFT_494640</name>
</gene>
<dbReference type="OrthoDB" id="443402at2759"/>
<name>A0A9P9HC06_FUSSL</name>
<keyword evidence="2" id="KW-1185">Reference proteome</keyword>
<dbReference type="AlphaFoldDB" id="A0A9P9HC06"/>
<comment type="caution">
    <text evidence="1">The sequence shown here is derived from an EMBL/GenBank/DDBJ whole genome shotgun (WGS) entry which is preliminary data.</text>
</comment>
<dbReference type="EMBL" id="JAGTJS010000010">
    <property type="protein sequence ID" value="KAH7254555.1"/>
    <property type="molecule type" value="Genomic_DNA"/>
</dbReference>
<sequence length="117" mass="13072">MDPVSAVGLASAIITFIELGSKLMKGAKEIRDSANDSLEKNESREVIAEAMKEVTAKLKTPEPAQISPEQQKLCDLAAKCNDLSQRILELLNKIKPKNKKPLHVYRAAFQAWRKQQK</sequence>
<proteinExistence type="predicted"/>